<feature type="domain" description="2Fe-2S ferredoxin-type" evidence="5">
    <location>
        <begin position="6"/>
        <end position="82"/>
    </location>
</feature>
<keyword evidence="3" id="KW-0560">Oxidoreductase</keyword>
<dbReference type="InterPro" id="IPR001041">
    <property type="entry name" value="2Fe-2S_ferredoxin-type"/>
</dbReference>
<dbReference type="SUPFAM" id="SSF54292">
    <property type="entry name" value="2Fe-2S ferredoxin-like"/>
    <property type="match status" value="1"/>
</dbReference>
<dbReference type="Gene3D" id="3.10.20.30">
    <property type="match status" value="1"/>
</dbReference>
<dbReference type="Proteomes" id="UP001138921">
    <property type="component" value="Unassembled WGS sequence"/>
</dbReference>
<reference evidence="6" key="1">
    <citation type="journal article" date="2021" name="Microorganisms">
        <title>Phylogenomic Reconstruction and Metabolic Potential of the Genus Aminobacter.</title>
        <authorList>
            <person name="Artuso I."/>
            <person name="Turrini P."/>
            <person name="Pirolo M."/>
            <person name="Lugli G.A."/>
            <person name="Ventura M."/>
            <person name="Visca P."/>
        </authorList>
    </citation>
    <scope>NUCLEOTIDE SEQUENCE</scope>
    <source>
        <strain evidence="6">LMG 26462</strain>
    </source>
</reference>
<dbReference type="InterPro" id="IPR006058">
    <property type="entry name" value="2Fe2S_fd_BS"/>
</dbReference>
<dbReference type="InterPro" id="IPR036884">
    <property type="entry name" value="2Fe-2S-bd_dom_sf"/>
</dbReference>
<dbReference type="SUPFAM" id="SSF56003">
    <property type="entry name" value="Molybdenum cofactor-binding domain"/>
    <property type="match status" value="1"/>
</dbReference>
<evidence type="ECO:0000259" key="5">
    <source>
        <dbReference type="PROSITE" id="PS51085"/>
    </source>
</evidence>
<evidence type="ECO:0000256" key="4">
    <source>
        <dbReference type="ARBA" id="ARBA00023004"/>
    </source>
</evidence>
<dbReference type="InterPro" id="IPR002888">
    <property type="entry name" value="2Fe-2S-bd"/>
</dbReference>
<dbReference type="Gene3D" id="3.30.365.10">
    <property type="entry name" value="Aldehyde oxidase/xanthine dehydrogenase, molybdopterin binding domain"/>
    <property type="match status" value="4"/>
</dbReference>
<keyword evidence="4" id="KW-0408">Iron</keyword>
<dbReference type="EMBL" id="JAFLWW010000006">
    <property type="protein sequence ID" value="MBT1157974.1"/>
    <property type="molecule type" value="Genomic_DNA"/>
</dbReference>
<evidence type="ECO:0000256" key="1">
    <source>
        <dbReference type="ARBA" id="ARBA00006849"/>
    </source>
</evidence>
<dbReference type="SUPFAM" id="SSF54665">
    <property type="entry name" value="CO dehydrogenase molybdoprotein N-domain-like"/>
    <property type="match status" value="1"/>
</dbReference>
<dbReference type="PANTHER" id="PTHR11908:SF157">
    <property type="entry name" value="XANTHINE DEHYDROGENASE SUBUNIT D-RELATED"/>
    <property type="match status" value="1"/>
</dbReference>
<dbReference type="SMART" id="SM01008">
    <property type="entry name" value="Ald_Xan_dh_C"/>
    <property type="match status" value="1"/>
</dbReference>
<dbReference type="InterPro" id="IPR046867">
    <property type="entry name" value="AldOxase/xan_DH_MoCoBD2"/>
</dbReference>
<dbReference type="AlphaFoldDB" id="A0A9X1ADQ0"/>
<evidence type="ECO:0000313" key="6">
    <source>
        <dbReference type="EMBL" id="MBT1157974.1"/>
    </source>
</evidence>
<dbReference type="GO" id="GO:0016491">
    <property type="term" value="F:oxidoreductase activity"/>
    <property type="evidence" value="ECO:0007669"/>
    <property type="project" value="UniProtKB-KW"/>
</dbReference>
<comment type="caution">
    <text evidence="6">The sequence shown here is derived from an EMBL/GenBank/DDBJ whole genome shotgun (WGS) entry which is preliminary data.</text>
</comment>
<protein>
    <submittedName>
        <fullName evidence="6">Molybdopterin-dependent oxidoreductase</fullName>
    </submittedName>
</protein>
<dbReference type="Pfam" id="PF00111">
    <property type="entry name" value="Fer2"/>
    <property type="match status" value="1"/>
</dbReference>
<organism evidence="6 7">
    <name type="scientific">Aminobacter anthyllidis</name>
    <dbReference type="NCBI Taxonomy" id="1035067"/>
    <lineage>
        <taxon>Bacteria</taxon>
        <taxon>Pseudomonadati</taxon>
        <taxon>Pseudomonadota</taxon>
        <taxon>Alphaproteobacteria</taxon>
        <taxon>Hyphomicrobiales</taxon>
        <taxon>Phyllobacteriaceae</taxon>
        <taxon>Aminobacter</taxon>
    </lineage>
</organism>
<dbReference type="InterPro" id="IPR000674">
    <property type="entry name" value="Ald_Oxase/Xan_DH_a/b"/>
</dbReference>
<sequence>MKSDRAPINFTVNGALMSVTAAPMRRLSSVLRDDLRLTGTKVGCDAGDCGACTVLMDGEPVCACLLPMASVEGTSIRTVEGLGNGSLSALQASFLAHGAAQCGICTPALLVTASALLERIAQPSEQQVQDALGGVLCRCTGYRKIVEAVMGAWRWNDDSAAPHPPAGSLSPPAGGREMVATLTLPSPRLWGEGKGDGQFALPPSGAAVGNSPVRLDGIPKVTGAELFGGDSFPAVALSVLVVRSPHHRASFSFGDLGAYIADNAGVAAVFTARDIPGINSFGVIPPFADQPALAEGETRFRGEAVALVACEGWVARDLDMAAFPVTWRELPAMLEPPGAQAEGAALVHANRPDNLLVRGLVERGEPENALAQAACVVSGSMQTSYVEHAYIEPEAGYAFLDDDTLTIVACTQAPHMDRDDTARILGLAPDKVRIMPTATGGGFGSKIDISLQPLIGLVALKTGRAAALAYTRQESMASTTKRHPASMRATIGTDADGMISGMVFDGTFNTGAYASFGPTVANRVPVHASGPYATPNYRAVARAIHTNGPVSGAFRGFGVPQATLMQETLYDELADTLGIDRLQFRLKNALRNGSETVTGQRLEAGVGIGECLEVLASRWTRALSEADAFNATNSTTKRGVGIASCWYGCGNTSLPNPSTIKLGISPDGKVVLHQGAVDIGQGSNTVIAQIAADALGLPLGDFVLKGADTSITPDAGKTSASRQTYVSGKAAEKAARALRDTVLRYANVSNEASLQLLQGGFLVVHEGGERRRIDLTKLEADKDGLVFAAEESYDPPTAPLDAKGQGKPYAVYGYGAQIAELEVDLALGTVRLVKITAAHDVGKAINPLLAEGQIEGGIAQGIGMALMEEYIPGRTENLHDYLIPTIGDVPPIETILVEVPDPEGPFGAKGLGEHVLIPTAPAILNAIRHATGVAMTRVPATPSRVLSAIQEARR</sequence>
<name>A0A9X1ADQ0_9HYPH</name>
<dbReference type="InterPro" id="IPR008274">
    <property type="entry name" value="AldOxase/xan_DH_MoCoBD1"/>
</dbReference>
<dbReference type="RefSeq" id="WP_214391914.1">
    <property type="nucleotide sequence ID" value="NZ_JAFLWW010000006.1"/>
</dbReference>
<evidence type="ECO:0000256" key="2">
    <source>
        <dbReference type="ARBA" id="ARBA00022723"/>
    </source>
</evidence>
<dbReference type="PIRSF" id="PIRSF000127">
    <property type="entry name" value="Xanthine_DH"/>
    <property type="match status" value="1"/>
</dbReference>
<dbReference type="GO" id="GO:0005506">
    <property type="term" value="F:iron ion binding"/>
    <property type="evidence" value="ECO:0007669"/>
    <property type="project" value="InterPro"/>
</dbReference>
<dbReference type="InterPro" id="IPR036010">
    <property type="entry name" value="2Fe-2S_ferredoxin-like_sf"/>
</dbReference>
<dbReference type="GO" id="GO:0051537">
    <property type="term" value="F:2 iron, 2 sulfur cluster binding"/>
    <property type="evidence" value="ECO:0007669"/>
    <property type="project" value="InterPro"/>
</dbReference>
<dbReference type="InterPro" id="IPR037165">
    <property type="entry name" value="AldOxase/xan_DH_Mopterin-bd_sf"/>
</dbReference>
<dbReference type="SUPFAM" id="SSF47741">
    <property type="entry name" value="CO dehydrogenase ISP C-domain like"/>
    <property type="match status" value="1"/>
</dbReference>
<accession>A0A9X1ADQ0</accession>
<dbReference type="Gene3D" id="3.90.1170.50">
    <property type="entry name" value="Aldehyde oxidase/xanthine dehydrogenase, a/b hammerhead"/>
    <property type="match status" value="1"/>
</dbReference>
<keyword evidence="7" id="KW-1185">Reference proteome</keyword>
<comment type="similarity">
    <text evidence="1">Belongs to the xanthine dehydrogenase family.</text>
</comment>
<gene>
    <name evidence="6" type="ORF">J1C56_20460</name>
</gene>
<dbReference type="PROSITE" id="PS51085">
    <property type="entry name" value="2FE2S_FER_2"/>
    <property type="match status" value="1"/>
</dbReference>
<dbReference type="PANTHER" id="PTHR11908">
    <property type="entry name" value="XANTHINE DEHYDROGENASE"/>
    <property type="match status" value="1"/>
</dbReference>
<dbReference type="PROSITE" id="PS00197">
    <property type="entry name" value="2FE2S_FER_1"/>
    <property type="match status" value="1"/>
</dbReference>
<dbReference type="InterPro" id="IPR036856">
    <property type="entry name" value="Ald_Oxase/Xan_DH_a/b_sf"/>
</dbReference>
<dbReference type="InterPro" id="IPR012675">
    <property type="entry name" value="Beta-grasp_dom_sf"/>
</dbReference>
<keyword evidence="2" id="KW-0479">Metal-binding</keyword>
<proteinExistence type="inferred from homology"/>
<evidence type="ECO:0000313" key="7">
    <source>
        <dbReference type="Proteomes" id="UP001138921"/>
    </source>
</evidence>
<dbReference type="InterPro" id="IPR016208">
    <property type="entry name" value="Ald_Oxase/xanthine_DH-like"/>
</dbReference>
<dbReference type="Pfam" id="PF20256">
    <property type="entry name" value="MoCoBD_2"/>
    <property type="match status" value="1"/>
</dbReference>
<dbReference type="Gene3D" id="1.10.150.120">
    <property type="entry name" value="[2Fe-2S]-binding domain"/>
    <property type="match status" value="1"/>
</dbReference>
<evidence type="ECO:0000256" key="3">
    <source>
        <dbReference type="ARBA" id="ARBA00023002"/>
    </source>
</evidence>
<reference evidence="6" key="2">
    <citation type="submission" date="2021-03" db="EMBL/GenBank/DDBJ databases">
        <authorList>
            <person name="Artuso I."/>
            <person name="Turrini P."/>
            <person name="Pirolo M."/>
            <person name="Lugli G.A."/>
            <person name="Ventura M."/>
            <person name="Visca P."/>
        </authorList>
    </citation>
    <scope>NUCLEOTIDE SEQUENCE</scope>
    <source>
        <strain evidence="6">LMG 26462</strain>
    </source>
</reference>
<dbReference type="Pfam" id="PF02738">
    <property type="entry name" value="MoCoBD_1"/>
    <property type="match status" value="1"/>
</dbReference>
<dbReference type="Pfam" id="PF01799">
    <property type="entry name" value="Fer2_2"/>
    <property type="match status" value="1"/>
</dbReference>